<dbReference type="NCBIfam" id="TIGR01167">
    <property type="entry name" value="LPXTG_anchor"/>
    <property type="match status" value="1"/>
</dbReference>
<organism evidence="3 4">
    <name type="scientific">Stackebrandtia endophytica</name>
    <dbReference type="NCBI Taxonomy" id="1496996"/>
    <lineage>
        <taxon>Bacteria</taxon>
        <taxon>Bacillati</taxon>
        <taxon>Actinomycetota</taxon>
        <taxon>Actinomycetes</taxon>
        <taxon>Glycomycetales</taxon>
        <taxon>Glycomycetaceae</taxon>
        <taxon>Stackebrandtia</taxon>
    </lineage>
</organism>
<evidence type="ECO:0000313" key="3">
    <source>
        <dbReference type="EMBL" id="TQL78932.1"/>
    </source>
</evidence>
<feature type="signal peptide" evidence="2">
    <location>
        <begin position="1"/>
        <end position="31"/>
    </location>
</feature>
<feature type="transmembrane region" description="Helical" evidence="1">
    <location>
        <begin position="110"/>
        <end position="130"/>
    </location>
</feature>
<reference evidence="3 4" key="1">
    <citation type="submission" date="2019-06" db="EMBL/GenBank/DDBJ databases">
        <title>Sequencing the genomes of 1000 actinobacteria strains.</title>
        <authorList>
            <person name="Klenk H.-P."/>
        </authorList>
    </citation>
    <scope>NUCLEOTIDE SEQUENCE [LARGE SCALE GENOMIC DNA]</scope>
    <source>
        <strain evidence="3 4">DSM 45928</strain>
    </source>
</reference>
<evidence type="ECO:0000256" key="1">
    <source>
        <dbReference type="SAM" id="Phobius"/>
    </source>
</evidence>
<dbReference type="AlphaFoldDB" id="A0A543B277"/>
<evidence type="ECO:0000313" key="4">
    <source>
        <dbReference type="Proteomes" id="UP000317043"/>
    </source>
</evidence>
<protein>
    <submittedName>
        <fullName evidence="3">LPXTG-motif cell wall-anchored protein</fullName>
    </submittedName>
</protein>
<name>A0A543B277_9ACTN</name>
<keyword evidence="1" id="KW-0472">Membrane</keyword>
<feature type="chain" id="PRO_5021871759" evidence="2">
    <location>
        <begin position="32"/>
        <end position="143"/>
    </location>
</feature>
<dbReference type="EMBL" id="VFOW01000001">
    <property type="protein sequence ID" value="TQL78932.1"/>
    <property type="molecule type" value="Genomic_DNA"/>
</dbReference>
<keyword evidence="4" id="KW-1185">Reference proteome</keyword>
<keyword evidence="1" id="KW-1133">Transmembrane helix</keyword>
<dbReference type="Proteomes" id="UP000317043">
    <property type="component" value="Unassembled WGS sequence"/>
</dbReference>
<keyword evidence="1" id="KW-0812">Transmembrane</keyword>
<evidence type="ECO:0000256" key="2">
    <source>
        <dbReference type="SAM" id="SignalP"/>
    </source>
</evidence>
<dbReference type="InParanoid" id="A0A543B277"/>
<sequence length="143" mass="14276">MAKRTITPPATALTVAAFAAGLVAPAGPAFADEGTVTVRAVDDGTVADDPLGPRGGWSTSAHEFVGILEAARRASGESTVFAVPADSPGGCRSDPGPAQTQLPATGGSPAVVWTVGAAAILTGAVIALAVRGRRRLLRGADYW</sequence>
<keyword evidence="2" id="KW-0732">Signal</keyword>
<comment type="caution">
    <text evidence="3">The sequence shown here is derived from an EMBL/GenBank/DDBJ whole genome shotgun (WGS) entry which is preliminary data.</text>
</comment>
<dbReference type="RefSeq" id="WP_142043862.1">
    <property type="nucleotide sequence ID" value="NZ_JBHTGS010000002.1"/>
</dbReference>
<gene>
    <name evidence="3" type="ORF">FB566_4529</name>
</gene>
<accession>A0A543B277</accession>
<proteinExistence type="predicted"/>